<evidence type="ECO:0000313" key="2">
    <source>
        <dbReference type="Proteomes" id="UP000053989"/>
    </source>
</evidence>
<proteinExistence type="predicted"/>
<dbReference type="Proteomes" id="UP000053989">
    <property type="component" value="Unassembled WGS sequence"/>
</dbReference>
<dbReference type="AlphaFoldDB" id="A0A0C3E3X5"/>
<accession>A0A0C3E3X5</accession>
<dbReference type="InParanoid" id="A0A0C3E3X5"/>
<protein>
    <submittedName>
        <fullName evidence="1">Uncharacterized protein</fullName>
    </submittedName>
</protein>
<dbReference type="EMBL" id="KN822040">
    <property type="protein sequence ID" value="KIM62726.1"/>
    <property type="molecule type" value="Genomic_DNA"/>
</dbReference>
<organism evidence="1 2">
    <name type="scientific">Scleroderma citrinum Foug A</name>
    <dbReference type="NCBI Taxonomy" id="1036808"/>
    <lineage>
        <taxon>Eukaryota</taxon>
        <taxon>Fungi</taxon>
        <taxon>Dikarya</taxon>
        <taxon>Basidiomycota</taxon>
        <taxon>Agaricomycotina</taxon>
        <taxon>Agaricomycetes</taxon>
        <taxon>Agaricomycetidae</taxon>
        <taxon>Boletales</taxon>
        <taxon>Sclerodermatineae</taxon>
        <taxon>Sclerodermataceae</taxon>
        <taxon>Scleroderma</taxon>
    </lineage>
</organism>
<reference evidence="2" key="2">
    <citation type="submission" date="2015-01" db="EMBL/GenBank/DDBJ databases">
        <title>Evolutionary Origins and Diversification of the Mycorrhizal Mutualists.</title>
        <authorList>
            <consortium name="DOE Joint Genome Institute"/>
            <consortium name="Mycorrhizal Genomics Consortium"/>
            <person name="Kohler A."/>
            <person name="Kuo A."/>
            <person name="Nagy L.G."/>
            <person name="Floudas D."/>
            <person name="Copeland A."/>
            <person name="Barry K.W."/>
            <person name="Cichocki N."/>
            <person name="Veneault-Fourrey C."/>
            <person name="LaButti K."/>
            <person name="Lindquist E.A."/>
            <person name="Lipzen A."/>
            <person name="Lundell T."/>
            <person name="Morin E."/>
            <person name="Murat C."/>
            <person name="Riley R."/>
            <person name="Ohm R."/>
            <person name="Sun H."/>
            <person name="Tunlid A."/>
            <person name="Henrissat B."/>
            <person name="Grigoriev I.V."/>
            <person name="Hibbett D.S."/>
            <person name="Martin F."/>
        </authorList>
    </citation>
    <scope>NUCLEOTIDE SEQUENCE [LARGE SCALE GENOMIC DNA]</scope>
    <source>
        <strain evidence="2">Foug A</strain>
    </source>
</reference>
<name>A0A0C3E3X5_9AGAM</name>
<gene>
    <name evidence="1" type="ORF">SCLCIDRAFT_1214838</name>
</gene>
<evidence type="ECO:0000313" key="1">
    <source>
        <dbReference type="EMBL" id="KIM62726.1"/>
    </source>
</evidence>
<keyword evidence="2" id="KW-1185">Reference proteome</keyword>
<dbReference type="HOGENOM" id="CLU_2851051_0_0_1"/>
<sequence length="65" mass="7042">MTLVTTLTRGLESTNSLALKTNKGPGQWRLLRPSGPFEYCVSSVGCGQTKISFAVFWLFKTAASS</sequence>
<reference evidence="1 2" key="1">
    <citation type="submission" date="2014-04" db="EMBL/GenBank/DDBJ databases">
        <authorList>
            <consortium name="DOE Joint Genome Institute"/>
            <person name="Kuo A."/>
            <person name="Kohler A."/>
            <person name="Nagy L.G."/>
            <person name="Floudas D."/>
            <person name="Copeland A."/>
            <person name="Barry K.W."/>
            <person name="Cichocki N."/>
            <person name="Veneault-Fourrey C."/>
            <person name="LaButti K."/>
            <person name="Lindquist E.A."/>
            <person name="Lipzen A."/>
            <person name="Lundell T."/>
            <person name="Morin E."/>
            <person name="Murat C."/>
            <person name="Sun H."/>
            <person name="Tunlid A."/>
            <person name="Henrissat B."/>
            <person name="Grigoriev I.V."/>
            <person name="Hibbett D.S."/>
            <person name="Martin F."/>
            <person name="Nordberg H.P."/>
            <person name="Cantor M.N."/>
            <person name="Hua S.X."/>
        </authorList>
    </citation>
    <scope>NUCLEOTIDE SEQUENCE [LARGE SCALE GENOMIC DNA]</scope>
    <source>
        <strain evidence="1 2">Foug A</strain>
    </source>
</reference>